<feature type="signal peptide" evidence="11">
    <location>
        <begin position="1"/>
        <end position="21"/>
    </location>
</feature>
<evidence type="ECO:0000256" key="1">
    <source>
        <dbReference type="ARBA" id="ARBA00001973"/>
    </source>
</evidence>
<dbReference type="InterPro" id="IPR035971">
    <property type="entry name" value="CBD_sf"/>
</dbReference>
<comment type="function">
    <text evidence="10">Lytic polysaccharide monooxygenase (LMPO) that depolymerizes crystalline and amorphous polysaccharides via the oxidation of scissile alpha- or beta-(1-4)-glycosidic bonds, yielding C1 and/or C4 oxidation products. Catalysis by LPMOs requires the reduction of the active-site copper from Cu(II) to Cu(I) by a reducing agent and H(2)O(2) or O(2) as a cosubstrate.</text>
</comment>
<evidence type="ECO:0000256" key="11">
    <source>
        <dbReference type="SAM" id="SignalP"/>
    </source>
</evidence>
<comment type="subcellular location">
    <subcellularLocation>
        <location evidence="2 10">Secreted</location>
    </subcellularLocation>
</comment>
<dbReference type="Pfam" id="PF03443">
    <property type="entry name" value="AA9"/>
    <property type="match status" value="1"/>
</dbReference>
<evidence type="ECO:0000256" key="9">
    <source>
        <dbReference type="ARBA" id="ARBA00023157"/>
    </source>
</evidence>
<evidence type="ECO:0000313" key="13">
    <source>
        <dbReference type="EMBL" id="PYI00734.1"/>
    </source>
</evidence>
<evidence type="ECO:0000256" key="10">
    <source>
        <dbReference type="RuleBase" id="RU368122"/>
    </source>
</evidence>
<dbReference type="GO" id="GO:0046872">
    <property type="term" value="F:metal ion binding"/>
    <property type="evidence" value="ECO:0007669"/>
    <property type="project" value="UniProtKB-KW"/>
</dbReference>
<dbReference type="GO" id="GO:0005576">
    <property type="term" value="C:extracellular region"/>
    <property type="evidence" value="ECO:0007669"/>
    <property type="project" value="UniProtKB-SubCell"/>
</dbReference>
<evidence type="ECO:0000256" key="4">
    <source>
        <dbReference type="ARBA" id="ARBA00022723"/>
    </source>
</evidence>
<dbReference type="GO" id="GO:0008810">
    <property type="term" value="F:cellulase activity"/>
    <property type="evidence" value="ECO:0007669"/>
    <property type="project" value="UniProtKB-UniRule"/>
</dbReference>
<dbReference type="Pfam" id="PF00734">
    <property type="entry name" value="CBM_1"/>
    <property type="match status" value="1"/>
</dbReference>
<dbReference type="InterPro" id="IPR005103">
    <property type="entry name" value="AA9_LPMO"/>
</dbReference>
<keyword evidence="3 10" id="KW-0964">Secreted</keyword>
<keyword evidence="10" id="KW-0136">Cellulose degradation</keyword>
<evidence type="ECO:0000256" key="8">
    <source>
        <dbReference type="ARBA" id="ARBA00023033"/>
    </source>
</evidence>
<dbReference type="SMART" id="SM00236">
    <property type="entry name" value="fCBD"/>
    <property type="match status" value="1"/>
</dbReference>
<dbReference type="EMBL" id="KZ826438">
    <property type="protein sequence ID" value="PYI00734.1"/>
    <property type="molecule type" value="Genomic_DNA"/>
</dbReference>
<feature type="chain" id="PRO_5016298485" description="AA9 family lytic polysaccharide monooxygenase" evidence="11">
    <location>
        <begin position="22"/>
        <end position="339"/>
    </location>
</feature>
<dbReference type="Proteomes" id="UP000248423">
    <property type="component" value="Unassembled WGS sequence"/>
</dbReference>
<gene>
    <name evidence="13" type="ORF">BO78DRAFT_437621</name>
</gene>
<name>A0A319EAM8_ASPSB</name>
<keyword evidence="9 10" id="KW-1015">Disulfide bond</keyword>
<evidence type="ECO:0000259" key="12">
    <source>
        <dbReference type="PROSITE" id="PS51164"/>
    </source>
</evidence>
<comment type="domain">
    <text evidence="10">Has a modular structure: an endo-beta-1,4-glucanase catalytic module at the N-terminus, a linker rich in serines and threonines, and a C-terminal carbohydrate-binding module (CBM).</text>
</comment>
<dbReference type="PROSITE" id="PS00562">
    <property type="entry name" value="CBM1_1"/>
    <property type="match status" value="1"/>
</dbReference>
<reference evidence="13 14" key="1">
    <citation type="submission" date="2018-02" db="EMBL/GenBank/DDBJ databases">
        <title>The genomes of Aspergillus section Nigri reveals drivers in fungal speciation.</title>
        <authorList>
            <consortium name="DOE Joint Genome Institute"/>
            <person name="Vesth T.C."/>
            <person name="Nybo J."/>
            <person name="Theobald S."/>
            <person name="Brandl J."/>
            <person name="Frisvad J.C."/>
            <person name="Nielsen K.F."/>
            <person name="Lyhne E.K."/>
            <person name="Kogle M.E."/>
            <person name="Kuo A."/>
            <person name="Riley R."/>
            <person name="Clum A."/>
            <person name="Nolan M."/>
            <person name="Lipzen A."/>
            <person name="Salamov A."/>
            <person name="Henrissat B."/>
            <person name="Wiebenga A."/>
            <person name="De vries R.P."/>
            <person name="Grigoriev I.V."/>
            <person name="Mortensen U.H."/>
            <person name="Andersen M.R."/>
            <person name="Baker S.E."/>
        </authorList>
    </citation>
    <scope>NUCLEOTIDE SEQUENCE [LARGE SCALE GENOMIC DNA]</scope>
    <source>
        <strain evidence="13 14">CBS 121057</strain>
    </source>
</reference>
<dbReference type="AlphaFoldDB" id="A0A319EAM8"/>
<dbReference type="PROSITE" id="PS51164">
    <property type="entry name" value="CBM1_2"/>
    <property type="match status" value="1"/>
</dbReference>
<evidence type="ECO:0000256" key="5">
    <source>
        <dbReference type="ARBA" id="ARBA00022729"/>
    </source>
</evidence>
<evidence type="ECO:0000313" key="14">
    <source>
        <dbReference type="Proteomes" id="UP000248423"/>
    </source>
</evidence>
<dbReference type="InterPro" id="IPR000254">
    <property type="entry name" value="CBD"/>
</dbReference>
<feature type="domain" description="CBM1" evidence="12">
    <location>
        <begin position="300"/>
        <end position="336"/>
    </location>
</feature>
<proteinExistence type="predicted"/>
<organism evidence="13 14">
    <name type="scientific">Aspergillus sclerotiicarbonarius (strain CBS 121057 / IBT 28362)</name>
    <dbReference type="NCBI Taxonomy" id="1448318"/>
    <lineage>
        <taxon>Eukaryota</taxon>
        <taxon>Fungi</taxon>
        <taxon>Dikarya</taxon>
        <taxon>Ascomycota</taxon>
        <taxon>Pezizomycotina</taxon>
        <taxon>Eurotiomycetes</taxon>
        <taxon>Eurotiomycetidae</taxon>
        <taxon>Eurotiales</taxon>
        <taxon>Aspergillaceae</taxon>
        <taxon>Aspergillus</taxon>
        <taxon>Aspergillus subgen. Circumdati</taxon>
    </lineage>
</organism>
<dbReference type="GO" id="GO:0030248">
    <property type="term" value="F:cellulose binding"/>
    <property type="evidence" value="ECO:0007669"/>
    <property type="project" value="UniProtKB-UniRule"/>
</dbReference>
<evidence type="ECO:0000256" key="3">
    <source>
        <dbReference type="ARBA" id="ARBA00022525"/>
    </source>
</evidence>
<dbReference type="EC" id="1.14.99.56" evidence="10"/>
<sequence>MKSLPAILLTLTTTLPHQATAHYIFSKLILNNEPSQDWQYIRQTTRSQNYMPTKWTSTYDNLTPSDSDFRCNLGSFSYAAKTEVAEVVAGDTIAMKLFYDAEIAHPGPGQVYMSKSPTDNVQEYQGDGEWFKIWERTICNDTGDLTKDAWCTYGMSEFEFQIPEATPAGEYLVRAEHVGLHGAQSNEAEFFYSCAQIKVTGSSKGSGTPSLTYQIPGIYNDSMTLFNGLNLWMDDVEQVKTDILDTPIGDDVWTGGSSGTSVASSTATAAAVTHAQVRTSAAGASSSSGAGSSSAPTGDSLAKHYAQCGGLNWMGPTACESPSVCVEWNEYYSQCVVRD</sequence>
<keyword evidence="14" id="KW-1185">Reference proteome</keyword>
<dbReference type="PANTHER" id="PTHR33353">
    <property type="entry name" value="PUTATIVE (AFU_ORTHOLOGUE AFUA_1G12560)-RELATED"/>
    <property type="match status" value="1"/>
</dbReference>
<keyword evidence="8" id="KW-0503">Monooxygenase</keyword>
<keyword evidence="4" id="KW-0479">Metal-binding</keyword>
<dbReference type="PANTHER" id="PTHR33353:SF2">
    <property type="entry name" value="ENDO-BETA-1,4-GLUCANASE D"/>
    <property type="match status" value="1"/>
</dbReference>
<dbReference type="SUPFAM" id="SSF57180">
    <property type="entry name" value="Cellulose-binding domain"/>
    <property type="match status" value="1"/>
</dbReference>
<keyword evidence="5 11" id="KW-0732">Signal</keyword>
<dbReference type="VEuPathDB" id="FungiDB:BO78DRAFT_437621"/>
<dbReference type="OrthoDB" id="3496539at2759"/>
<keyword evidence="7" id="KW-0186">Copper</keyword>
<keyword evidence="10" id="KW-0624">Polysaccharide degradation</keyword>
<dbReference type="CDD" id="cd21175">
    <property type="entry name" value="LPMO_AA9"/>
    <property type="match status" value="1"/>
</dbReference>
<evidence type="ECO:0000256" key="6">
    <source>
        <dbReference type="ARBA" id="ARBA00023002"/>
    </source>
</evidence>
<evidence type="ECO:0000256" key="2">
    <source>
        <dbReference type="ARBA" id="ARBA00004613"/>
    </source>
</evidence>
<keyword evidence="6" id="KW-0560">Oxidoreductase</keyword>
<evidence type="ECO:0000256" key="7">
    <source>
        <dbReference type="ARBA" id="ARBA00023008"/>
    </source>
</evidence>
<accession>A0A319EAM8</accession>
<dbReference type="InterPro" id="IPR049892">
    <property type="entry name" value="AA9"/>
</dbReference>
<dbReference type="GO" id="GO:0030245">
    <property type="term" value="P:cellulose catabolic process"/>
    <property type="evidence" value="ECO:0007669"/>
    <property type="project" value="UniProtKB-UniRule"/>
</dbReference>
<dbReference type="Gene3D" id="2.70.50.70">
    <property type="match status" value="1"/>
</dbReference>
<dbReference type="GO" id="GO:0004497">
    <property type="term" value="F:monooxygenase activity"/>
    <property type="evidence" value="ECO:0007669"/>
    <property type="project" value="UniProtKB-KW"/>
</dbReference>
<comment type="catalytic activity">
    <reaction evidence="10">
        <text>[(1-&gt;4)-beta-D-glucosyl]n+m + reduced acceptor + O2 = 4-dehydro-beta-D-glucosyl-[(1-&gt;4)-beta-D-glucosyl]n-1 + [(1-&gt;4)-beta-D-glucosyl]m + acceptor + H2O.</text>
        <dbReference type="EC" id="1.14.99.56"/>
    </reaction>
</comment>
<comment type="cofactor">
    <cofactor evidence="1">
        <name>Cu(2+)</name>
        <dbReference type="ChEBI" id="CHEBI:29036"/>
    </cofactor>
</comment>
<protein>
    <recommendedName>
        <fullName evidence="10">AA9 family lytic polysaccharide monooxygenase</fullName>
        <ecNumber evidence="10">1.14.99.56</ecNumber>
    </recommendedName>
    <alternativeName>
        <fullName evidence="10">Endo-beta-1,4-glucanase</fullName>
    </alternativeName>
    <alternativeName>
        <fullName evidence="10">Glycosyl hydrolase 61 family protein</fullName>
    </alternativeName>
</protein>
<keyword evidence="10" id="KW-0119">Carbohydrate metabolism</keyword>